<keyword evidence="4" id="KW-0676">Redox-active center</keyword>
<dbReference type="CDD" id="cd02966">
    <property type="entry name" value="TlpA_like_family"/>
    <property type="match status" value="1"/>
</dbReference>
<dbReference type="Gene3D" id="3.40.30.10">
    <property type="entry name" value="Glutaredoxin"/>
    <property type="match status" value="1"/>
</dbReference>
<sequence length="367" mass="41172">MKKIGLLFFMVLVAVSCGKKDGYTITVKLDGVEDGKQVFMKKVDENNQPVDVDSTEVKNGEFTFAGKADIPEIHYIIVDQVGNIPVIVENGDIEIEAYKDSINFSKMGGTPSNDDFYAFINGTRSIGEKINALREQMMKASQEKDTVTIATLQDTYADIMDEAKEYEVQFVTDNPDSYISAIVLEKILQSKSQSPEKVKELFSTLTEEVKKTKPAQRITTQLEQASKLSIGAVAPDFSGPTPEGETLTLKDIKGKVTIIDFWAAWCKPCRAENPHVVSLYNKYKDQGLSIIGVSLDRKKEDWEKAIEEDQLPWHHISNLKFWQDPIAQLYNIKAIPATFILDEEGKIVAKNLRGEDLDAKLAELFEM</sequence>
<dbReference type="RefSeq" id="WP_187967242.1">
    <property type="nucleotide sequence ID" value="NZ_JACVDC010000090.1"/>
</dbReference>
<dbReference type="InterPro" id="IPR036249">
    <property type="entry name" value="Thioredoxin-like_sf"/>
</dbReference>
<feature type="coiled-coil region" evidence="5">
    <location>
        <begin position="130"/>
        <end position="169"/>
    </location>
</feature>
<keyword evidence="3" id="KW-1015">Disulfide bond</keyword>
<gene>
    <name evidence="7" type="ORF">IBL28_19245</name>
</gene>
<dbReference type="InterPro" id="IPR013766">
    <property type="entry name" value="Thioredoxin_domain"/>
</dbReference>
<comment type="subcellular location">
    <subcellularLocation>
        <location evidence="1">Cell envelope</location>
    </subcellularLocation>
</comment>
<feature type="domain" description="Thioredoxin" evidence="6">
    <location>
        <begin position="228"/>
        <end position="367"/>
    </location>
</feature>
<protein>
    <submittedName>
        <fullName evidence="7">Redoxin domain-containing protein</fullName>
    </submittedName>
</protein>
<dbReference type="GO" id="GO:0016209">
    <property type="term" value="F:antioxidant activity"/>
    <property type="evidence" value="ECO:0007669"/>
    <property type="project" value="InterPro"/>
</dbReference>
<comment type="caution">
    <text evidence="7">The sequence shown here is derived from an EMBL/GenBank/DDBJ whole genome shotgun (WGS) entry which is preliminary data.</text>
</comment>
<dbReference type="InterPro" id="IPR000866">
    <property type="entry name" value="AhpC/TSA"/>
</dbReference>
<dbReference type="GO" id="GO:0017004">
    <property type="term" value="P:cytochrome complex assembly"/>
    <property type="evidence" value="ECO:0007669"/>
    <property type="project" value="UniProtKB-KW"/>
</dbReference>
<dbReference type="PROSITE" id="PS51257">
    <property type="entry name" value="PROKAR_LIPOPROTEIN"/>
    <property type="match status" value="1"/>
</dbReference>
<dbReference type="EMBL" id="JACVDC010000090">
    <property type="protein sequence ID" value="MBC9798115.1"/>
    <property type="molecule type" value="Genomic_DNA"/>
</dbReference>
<evidence type="ECO:0000256" key="3">
    <source>
        <dbReference type="ARBA" id="ARBA00023157"/>
    </source>
</evidence>
<accession>A0A926Q5L7</accession>
<evidence type="ECO:0000256" key="4">
    <source>
        <dbReference type="ARBA" id="ARBA00023284"/>
    </source>
</evidence>
<dbReference type="AlphaFoldDB" id="A0A926Q5L7"/>
<name>A0A926Q5L7_9FLAO</name>
<dbReference type="GO" id="GO:0016491">
    <property type="term" value="F:oxidoreductase activity"/>
    <property type="evidence" value="ECO:0007669"/>
    <property type="project" value="InterPro"/>
</dbReference>
<dbReference type="Pfam" id="PF00578">
    <property type="entry name" value="AhpC-TSA"/>
    <property type="match status" value="1"/>
</dbReference>
<dbReference type="GO" id="GO:0030313">
    <property type="term" value="C:cell envelope"/>
    <property type="evidence" value="ECO:0007669"/>
    <property type="project" value="UniProtKB-SubCell"/>
</dbReference>
<dbReference type="SUPFAM" id="SSF52833">
    <property type="entry name" value="Thioredoxin-like"/>
    <property type="match status" value="1"/>
</dbReference>
<evidence type="ECO:0000256" key="2">
    <source>
        <dbReference type="ARBA" id="ARBA00022748"/>
    </source>
</evidence>
<dbReference type="Proteomes" id="UP000653730">
    <property type="component" value="Unassembled WGS sequence"/>
</dbReference>
<reference evidence="7 8" key="1">
    <citation type="submission" date="2020-09" db="EMBL/GenBank/DDBJ databases">
        <title>Sinomicrobium weinanense sp. nov., a halophilic bacteria isolated from saline-alkali soil.</title>
        <authorList>
            <person name="Wu P."/>
            <person name="Ren H."/>
            <person name="Mei Y."/>
            <person name="Liang Y."/>
            <person name="Chen Z."/>
        </authorList>
    </citation>
    <scope>NUCLEOTIDE SEQUENCE [LARGE SCALE GENOMIC DNA]</scope>
    <source>
        <strain evidence="7 8">FJxs</strain>
    </source>
</reference>
<evidence type="ECO:0000259" key="6">
    <source>
        <dbReference type="PROSITE" id="PS51352"/>
    </source>
</evidence>
<keyword evidence="5" id="KW-0175">Coiled coil</keyword>
<proteinExistence type="predicted"/>
<organism evidence="7 8">
    <name type="scientific">Sinomicrobium weinanense</name>
    <dbReference type="NCBI Taxonomy" id="2842200"/>
    <lineage>
        <taxon>Bacteria</taxon>
        <taxon>Pseudomonadati</taxon>
        <taxon>Bacteroidota</taxon>
        <taxon>Flavobacteriia</taxon>
        <taxon>Flavobacteriales</taxon>
        <taxon>Flavobacteriaceae</taxon>
        <taxon>Sinomicrobium</taxon>
    </lineage>
</organism>
<dbReference type="PANTHER" id="PTHR42852">
    <property type="entry name" value="THIOL:DISULFIDE INTERCHANGE PROTEIN DSBE"/>
    <property type="match status" value="1"/>
</dbReference>
<evidence type="ECO:0000313" key="7">
    <source>
        <dbReference type="EMBL" id="MBC9798115.1"/>
    </source>
</evidence>
<evidence type="ECO:0000256" key="1">
    <source>
        <dbReference type="ARBA" id="ARBA00004196"/>
    </source>
</evidence>
<dbReference type="Pfam" id="PF14289">
    <property type="entry name" value="DUF4369"/>
    <property type="match status" value="1"/>
</dbReference>
<dbReference type="InterPro" id="IPR025380">
    <property type="entry name" value="DUF4369"/>
</dbReference>
<dbReference type="PANTHER" id="PTHR42852:SF6">
    <property type="entry name" value="THIOL:DISULFIDE INTERCHANGE PROTEIN DSBE"/>
    <property type="match status" value="1"/>
</dbReference>
<dbReference type="InterPro" id="IPR050553">
    <property type="entry name" value="Thioredoxin_ResA/DsbE_sf"/>
</dbReference>
<evidence type="ECO:0000313" key="8">
    <source>
        <dbReference type="Proteomes" id="UP000653730"/>
    </source>
</evidence>
<dbReference type="PROSITE" id="PS51352">
    <property type="entry name" value="THIOREDOXIN_2"/>
    <property type="match status" value="1"/>
</dbReference>
<keyword evidence="2" id="KW-0201">Cytochrome c-type biogenesis</keyword>
<keyword evidence="8" id="KW-1185">Reference proteome</keyword>
<evidence type="ECO:0000256" key="5">
    <source>
        <dbReference type="SAM" id="Coils"/>
    </source>
</evidence>